<evidence type="ECO:0000313" key="5">
    <source>
        <dbReference type="EMBL" id="KGF72476.1"/>
    </source>
</evidence>
<gene>
    <name evidence="5" type="ORF">DO97_08960</name>
</gene>
<dbReference type="InterPro" id="IPR007049">
    <property type="entry name" value="Carb-sel_porin_OprB"/>
</dbReference>
<feature type="coiled-coil region" evidence="3">
    <location>
        <begin position="202"/>
        <end position="229"/>
    </location>
</feature>
<evidence type="ECO:0000259" key="4">
    <source>
        <dbReference type="PROSITE" id="PS51272"/>
    </source>
</evidence>
<dbReference type="RefSeq" id="WP_036533833.1">
    <property type="nucleotide sequence ID" value="NZ_JJML01000026.1"/>
</dbReference>
<dbReference type="OrthoDB" id="568669at2"/>
<dbReference type="InterPro" id="IPR051465">
    <property type="entry name" value="Cell_Envelope_Struct_Comp"/>
</dbReference>
<evidence type="ECO:0000313" key="6">
    <source>
        <dbReference type="Proteomes" id="UP000030170"/>
    </source>
</evidence>
<dbReference type="STRING" id="1497020.DO97_08960"/>
<dbReference type="NCBIfam" id="NF033921">
    <property type="entry name" value="por_somb"/>
    <property type="match status" value="1"/>
</dbReference>
<protein>
    <recommendedName>
        <fullName evidence="4">SLH domain-containing protein</fullName>
    </recommendedName>
</protein>
<dbReference type="GO" id="GO:0015288">
    <property type="term" value="F:porin activity"/>
    <property type="evidence" value="ECO:0007669"/>
    <property type="project" value="InterPro"/>
</dbReference>
<sequence length="616" mass="63778">MSKILLNSLLIGPAALGAVLMVSSASLAADASAKTDLAASQITVDAPTTTVNSVSSLALPVQIAATPVAAPEAAAPVAPVAAPAEVAGLPNTAPVSSTADSLAQVSQYSNEGDTAAGQVTSVSQLSDVQPTDWAFQALQSLVERYGCIAGYPDGTYRGQRAMTRFEFAAGLNACMDRVNELIASATADLVRKEDLLAIQKLQEEFAAELATLRGRVDALEARTTQLEAQQFSTTTKLQGEVIFALSAANDSNEAVFQNRVRLALNSSFTGKDLLITRLSSANAPLFNFDGNAPIGAGVTTNTSGEGRQTFQLNTSNDVIVDWLAYYFPVTSKAQVYVAAVGGLHSDYVITTANPYNEDFGGGSGALTFFGQDNAIYNIGGGSGIGFTYKFNDVIGFNLGYLAGDDTSSAATPLNSNGLFNGGYGALAQLSFQPLKGKLKVAATYVNAYATAGSSIFNYGGTGDAVGVVGTQLANFPGLGSAVTTNSGGLSVSYQFTPKFVVSAWGSYTSADPTGGGSAGLDQGEIWSYAMAFAFPDAFMKGNLAGLIVGAEPYLGNAQQVAGPAATNNVPIHIEGYYKFQINNYISVTPGVIYIVNQGQSDANDAVIGTIRTTFKF</sequence>
<comment type="caution">
    <text evidence="5">The sequence shown here is derived from an EMBL/GenBank/DDBJ whole genome shotgun (WGS) entry which is preliminary data.</text>
</comment>
<dbReference type="InterPro" id="IPR047684">
    <property type="entry name" value="Por_som-like"/>
</dbReference>
<dbReference type="GO" id="GO:0008643">
    <property type="term" value="P:carbohydrate transport"/>
    <property type="evidence" value="ECO:0007669"/>
    <property type="project" value="InterPro"/>
</dbReference>
<keyword evidence="2" id="KW-0732">Signal</keyword>
<dbReference type="EMBL" id="JJML01000026">
    <property type="protein sequence ID" value="KGF72476.1"/>
    <property type="molecule type" value="Genomic_DNA"/>
</dbReference>
<feature type="signal peptide" evidence="2">
    <location>
        <begin position="1"/>
        <end position="28"/>
    </location>
</feature>
<dbReference type="Pfam" id="PF04966">
    <property type="entry name" value="OprB"/>
    <property type="match status" value="1"/>
</dbReference>
<dbReference type="PANTHER" id="PTHR43308">
    <property type="entry name" value="OUTER MEMBRANE PROTEIN ALPHA-RELATED"/>
    <property type="match status" value="1"/>
</dbReference>
<proteinExistence type="inferred from homology"/>
<evidence type="ECO:0000256" key="1">
    <source>
        <dbReference type="ARBA" id="ARBA00008769"/>
    </source>
</evidence>
<organism evidence="5 6">
    <name type="scientific">Neosynechococcus sphagnicola sy1</name>
    <dbReference type="NCBI Taxonomy" id="1497020"/>
    <lineage>
        <taxon>Bacteria</taxon>
        <taxon>Bacillati</taxon>
        <taxon>Cyanobacteriota</taxon>
        <taxon>Cyanophyceae</taxon>
        <taxon>Neosynechococcales</taxon>
        <taxon>Neosynechococcaceae</taxon>
        <taxon>Neosynechococcus</taxon>
    </lineage>
</organism>
<accession>A0A098TJQ4</accession>
<dbReference type="Pfam" id="PF00395">
    <property type="entry name" value="SLH"/>
    <property type="match status" value="1"/>
</dbReference>
<name>A0A098TJQ4_9CYAN</name>
<dbReference type="PANTHER" id="PTHR43308:SF1">
    <property type="entry name" value="OUTER MEMBRANE PROTEIN ALPHA"/>
    <property type="match status" value="1"/>
</dbReference>
<feature type="chain" id="PRO_5001949556" description="SLH domain-containing protein" evidence="2">
    <location>
        <begin position="29"/>
        <end position="616"/>
    </location>
</feature>
<evidence type="ECO:0000256" key="2">
    <source>
        <dbReference type="RuleBase" id="RU363072"/>
    </source>
</evidence>
<dbReference type="AlphaFoldDB" id="A0A098TJQ4"/>
<dbReference type="GO" id="GO:0016020">
    <property type="term" value="C:membrane"/>
    <property type="evidence" value="ECO:0007669"/>
    <property type="project" value="InterPro"/>
</dbReference>
<comment type="similarity">
    <text evidence="1 2">Belongs to the OprB family.</text>
</comment>
<dbReference type="PROSITE" id="PS51272">
    <property type="entry name" value="SLH"/>
    <property type="match status" value="1"/>
</dbReference>
<keyword evidence="3" id="KW-0175">Coiled coil</keyword>
<dbReference type="InterPro" id="IPR038673">
    <property type="entry name" value="OprB_sf"/>
</dbReference>
<reference evidence="5 6" key="1">
    <citation type="journal article" date="2014" name="Mol. Ecol.">
        <title>Evolution of Synechococcus.</title>
        <authorList>
            <person name="Dvorak P."/>
            <person name="Casamatta D."/>
            <person name="Hasler P."/>
            <person name="Poulickova A."/>
            <person name="Ondrej V."/>
            <person name="Sanges R."/>
        </authorList>
    </citation>
    <scope>NUCLEOTIDE SEQUENCE [LARGE SCALE GENOMIC DNA]</scope>
    <source>
        <strain evidence="5 6">CAUP A 1101</strain>
    </source>
</reference>
<dbReference type="Proteomes" id="UP000030170">
    <property type="component" value="Unassembled WGS sequence"/>
</dbReference>
<feature type="domain" description="SLH" evidence="4">
    <location>
        <begin position="121"/>
        <end position="185"/>
    </location>
</feature>
<dbReference type="Gene3D" id="2.40.160.180">
    <property type="entry name" value="Carbohydrate-selective porin OprB"/>
    <property type="match status" value="1"/>
</dbReference>
<evidence type="ECO:0000256" key="3">
    <source>
        <dbReference type="SAM" id="Coils"/>
    </source>
</evidence>
<dbReference type="InterPro" id="IPR001119">
    <property type="entry name" value="SLH_dom"/>
</dbReference>
<keyword evidence="6" id="KW-1185">Reference proteome</keyword>